<dbReference type="GO" id="GO:0046452">
    <property type="term" value="P:dihydrofolate metabolic process"/>
    <property type="evidence" value="ECO:0007669"/>
    <property type="project" value="TreeGrafter"/>
</dbReference>
<dbReference type="Gene3D" id="3.40.430.10">
    <property type="entry name" value="Dihydrofolate Reductase, subunit A"/>
    <property type="match status" value="1"/>
</dbReference>
<sequence>MIHMIAAVARDGGIGKDNGLLCHISADLKRFKALTMGYTIVMGRKTFESLPGLLPGRSHVVVTRQAAYGEAHDGIQVCHSVDEVCRLMADGEEYFIIGGAAMYEAFMDKADSLYLTEIDGVFPADTFFPEFDRSQWQICEREEHTAEEGKGHAFAFVHYVRK</sequence>
<dbReference type="KEGG" id="meg:DKB62_10955"/>
<comment type="similarity">
    <text evidence="2 8">Belongs to the dihydrofolate reductase family.</text>
</comment>
<dbReference type="CDD" id="cd00209">
    <property type="entry name" value="DHFR"/>
    <property type="match status" value="1"/>
</dbReference>
<accession>A0A346B1N6</accession>
<dbReference type="UniPathway" id="UPA00077">
    <property type="reaction ID" value="UER00158"/>
</dbReference>
<keyword evidence="4 8" id="KW-0554">One-carbon metabolism</keyword>
<dbReference type="InterPro" id="IPR012259">
    <property type="entry name" value="DHFR"/>
</dbReference>
<organism evidence="10 11">
    <name type="scientific">Megasphaera stantonii</name>
    <dbReference type="NCBI Taxonomy" id="2144175"/>
    <lineage>
        <taxon>Bacteria</taxon>
        <taxon>Bacillati</taxon>
        <taxon>Bacillota</taxon>
        <taxon>Negativicutes</taxon>
        <taxon>Veillonellales</taxon>
        <taxon>Veillonellaceae</taxon>
        <taxon>Megasphaera</taxon>
    </lineage>
</organism>
<dbReference type="SUPFAM" id="SSF53597">
    <property type="entry name" value="Dihydrofolate reductase-like"/>
    <property type="match status" value="1"/>
</dbReference>
<gene>
    <name evidence="10" type="ORF">DKB62_10955</name>
</gene>
<feature type="domain" description="DHFR" evidence="9">
    <location>
        <begin position="1"/>
        <end position="161"/>
    </location>
</feature>
<dbReference type="FunFam" id="3.40.430.10:FF:000001">
    <property type="entry name" value="Dihydrofolate reductase"/>
    <property type="match status" value="1"/>
</dbReference>
<evidence type="ECO:0000256" key="5">
    <source>
        <dbReference type="ARBA" id="ARBA00022857"/>
    </source>
</evidence>
<proteinExistence type="inferred from homology"/>
<keyword evidence="11" id="KW-1185">Reference proteome</keyword>
<dbReference type="Proteomes" id="UP000254337">
    <property type="component" value="Chromosome"/>
</dbReference>
<dbReference type="InterPro" id="IPR001796">
    <property type="entry name" value="DHFR_dom"/>
</dbReference>
<evidence type="ECO:0000256" key="2">
    <source>
        <dbReference type="ARBA" id="ARBA00009539"/>
    </source>
</evidence>
<dbReference type="GO" id="GO:0070401">
    <property type="term" value="F:NADP+ binding"/>
    <property type="evidence" value="ECO:0007669"/>
    <property type="project" value="UniProtKB-ARBA"/>
</dbReference>
<reference evidence="10 11" key="1">
    <citation type="submission" date="2018-05" db="EMBL/GenBank/DDBJ databases">
        <title>Complete genome sequence of Megasphaera sp. AJH120T, isolated from the ceca of a chicken.</title>
        <authorList>
            <person name="Maki J."/>
            <person name="Looft T."/>
        </authorList>
    </citation>
    <scope>NUCLEOTIDE SEQUENCE [LARGE SCALE GENOMIC DNA]</scope>
    <source>
        <strain evidence="10 11">AJH120</strain>
    </source>
</reference>
<keyword evidence="6 8" id="KW-0560">Oxidoreductase</keyword>
<evidence type="ECO:0000256" key="1">
    <source>
        <dbReference type="ARBA" id="ARBA00004903"/>
    </source>
</evidence>
<evidence type="ECO:0000256" key="4">
    <source>
        <dbReference type="ARBA" id="ARBA00022563"/>
    </source>
</evidence>
<dbReference type="PIRSF" id="PIRSF000194">
    <property type="entry name" value="DHFR"/>
    <property type="match status" value="1"/>
</dbReference>
<dbReference type="PROSITE" id="PS51330">
    <property type="entry name" value="DHFR_2"/>
    <property type="match status" value="1"/>
</dbReference>
<dbReference type="EMBL" id="CP029462">
    <property type="protein sequence ID" value="AXL22029.1"/>
    <property type="molecule type" value="Genomic_DNA"/>
</dbReference>
<dbReference type="EC" id="1.5.1.3" evidence="3 8"/>
<comment type="pathway">
    <text evidence="1 8">Cofactor biosynthesis; tetrahydrofolate biosynthesis; 5,6,7,8-tetrahydrofolate from 7,8-dihydrofolate: step 1/1.</text>
</comment>
<comment type="function">
    <text evidence="7 8">Key enzyme in folate metabolism. Catalyzes an essential reaction for de novo glycine and purine synthesis, and for DNA precursor synthesis.</text>
</comment>
<comment type="catalytic activity">
    <reaction evidence="8">
        <text>(6S)-5,6,7,8-tetrahydrofolate + NADP(+) = 7,8-dihydrofolate + NADPH + H(+)</text>
        <dbReference type="Rhea" id="RHEA:15009"/>
        <dbReference type="ChEBI" id="CHEBI:15378"/>
        <dbReference type="ChEBI" id="CHEBI:57451"/>
        <dbReference type="ChEBI" id="CHEBI:57453"/>
        <dbReference type="ChEBI" id="CHEBI:57783"/>
        <dbReference type="ChEBI" id="CHEBI:58349"/>
        <dbReference type="EC" id="1.5.1.3"/>
    </reaction>
</comment>
<evidence type="ECO:0000256" key="8">
    <source>
        <dbReference type="PIRNR" id="PIRNR000194"/>
    </source>
</evidence>
<dbReference type="PANTHER" id="PTHR48069:SF3">
    <property type="entry name" value="DIHYDROFOLATE REDUCTASE"/>
    <property type="match status" value="1"/>
</dbReference>
<evidence type="ECO:0000259" key="9">
    <source>
        <dbReference type="PROSITE" id="PS51330"/>
    </source>
</evidence>
<dbReference type="Pfam" id="PF00186">
    <property type="entry name" value="DHFR_1"/>
    <property type="match status" value="1"/>
</dbReference>
<keyword evidence="5 8" id="KW-0521">NADP</keyword>
<evidence type="ECO:0000256" key="6">
    <source>
        <dbReference type="ARBA" id="ARBA00023002"/>
    </source>
</evidence>
<dbReference type="RefSeq" id="WP_107196499.1">
    <property type="nucleotide sequence ID" value="NZ_CP029462.1"/>
</dbReference>
<protein>
    <recommendedName>
        <fullName evidence="3 8">Dihydrofolate reductase</fullName>
        <ecNumber evidence="3 8">1.5.1.3</ecNumber>
    </recommendedName>
</protein>
<dbReference type="AlphaFoldDB" id="A0A346B1N6"/>
<dbReference type="GO" id="GO:0046654">
    <property type="term" value="P:tetrahydrofolate biosynthetic process"/>
    <property type="evidence" value="ECO:0007669"/>
    <property type="project" value="UniProtKB-UniPathway"/>
</dbReference>
<evidence type="ECO:0000256" key="3">
    <source>
        <dbReference type="ARBA" id="ARBA00012856"/>
    </source>
</evidence>
<dbReference type="PANTHER" id="PTHR48069">
    <property type="entry name" value="DIHYDROFOLATE REDUCTASE"/>
    <property type="match status" value="1"/>
</dbReference>
<dbReference type="PRINTS" id="PR00070">
    <property type="entry name" value="DHFR"/>
</dbReference>
<evidence type="ECO:0000256" key="7">
    <source>
        <dbReference type="ARBA" id="ARBA00025067"/>
    </source>
</evidence>
<evidence type="ECO:0000313" key="10">
    <source>
        <dbReference type="EMBL" id="AXL22029.1"/>
    </source>
</evidence>
<evidence type="ECO:0000313" key="11">
    <source>
        <dbReference type="Proteomes" id="UP000254337"/>
    </source>
</evidence>
<dbReference type="GO" id="GO:0006730">
    <property type="term" value="P:one-carbon metabolic process"/>
    <property type="evidence" value="ECO:0007669"/>
    <property type="project" value="UniProtKB-KW"/>
</dbReference>
<dbReference type="GO" id="GO:0005829">
    <property type="term" value="C:cytosol"/>
    <property type="evidence" value="ECO:0007669"/>
    <property type="project" value="TreeGrafter"/>
</dbReference>
<dbReference type="InterPro" id="IPR024072">
    <property type="entry name" value="DHFR-like_dom_sf"/>
</dbReference>
<dbReference type="GO" id="GO:0004146">
    <property type="term" value="F:dihydrofolate reductase activity"/>
    <property type="evidence" value="ECO:0007669"/>
    <property type="project" value="UniProtKB-EC"/>
</dbReference>
<dbReference type="GO" id="GO:0046655">
    <property type="term" value="P:folic acid metabolic process"/>
    <property type="evidence" value="ECO:0007669"/>
    <property type="project" value="TreeGrafter"/>
</dbReference>
<dbReference type="OrthoDB" id="9804315at2"/>
<name>A0A346B1N6_9FIRM</name>